<proteinExistence type="predicted"/>
<protein>
    <recommendedName>
        <fullName evidence="3">HK97 gp10 family phage protein</fullName>
    </recommendedName>
</protein>
<keyword evidence="2" id="KW-1185">Reference proteome</keyword>
<sequence>MAGVRVRVFASEALREARALSTDERARIAREAAAEARADAPVRTGEYRSGIGVEVSGDEVRIVDTDPESIYKEYGTSDTPAHAVLTDAARKRGRYRGWNPQ</sequence>
<accession>A0ABN3V110</accession>
<organism evidence="1 2">
    <name type="scientific">Saccharopolyspora taberi</name>
    <dbReference type="NCBI Taxonomy" id="60895"/>
    <lineage>
        <taxon>Bacteria</taxon>
        <taxon>Bacillati</taxon>
        <taxon>Actinomycetota</taxon>
        <taxon>Actinomycetes</taxon>
        <taxon>Pseudonocardiales</taxon>
        <taxon>Pseudonocardiaceae</taxon>
        <taxon>Saccharopolyspora</taxon>
    </lineage>
</organism>
<reference evidence="1 2" key="1">
    <citation type="journal article" date="2019" name="Int. J. Syst. Evol. Microbiol.">
        <title>The Global Catalogue of Microorganisms (GCM) 10K type strain sequencing project: providing services to taxonomists for standard genome sequencing and annotation.</title>
        <authorList>
            <consortium name="The Broad Institute Genomics Platform"/>
            <consortium name="The Broad Institute Genome Sequencing Center for Infectious Disease"/>
            <person name="Wu L."/>
            <person name="Ma J."/>
        </authorList>
    </citation>
    <scope>NUCLEOTIDE SEQUENCE [LARGE SCALE GENOMIC DNA]</scope>
    <source>
        <strain evidence="1 2">JCM 9383</strain>
    </source>
</reference>
<gene>
    <name evidence="1" type="ORF">GCM10010470_02400</name>
</gene>
<dbReference type="EMBL" id="BAAAUX010000001">
    <property type="protein sequence ID" value="GAA2774083.1"/>
    <property type="molecule type" value="Genomic_DNA"/>
</dbReference>
<dbReference type="Proteomes" id="UP001500979">
    <property type="component" value="Unassembled WGS sequence"/>
</dbReference>
<evidence type="ECO:0008006" key="3">
    <source>
        <dbReference type="Google" id="ProtNLM"/>
    </source>
</evidence>
<evidence type="ECO:0000313" key="1">
    <source>
        <dbReference type="EMBL" id="GAA2774083.1"/>
    </source>
</evidence>
<evidence type="ECO:0000313" key="2">
    <source>
        <dbReference type="Proteomes" id="UP001500979"/>
    </source>
</evidence>
<comment type="caution">
    <text evidence="1">The sequence shown here is derived from an EMBL/GenBank/DDBJ whole genome shotgun (WGS) entry which is preliminary data.</text>
</comment>
<name>A0ABN3V110_9PSEU</name>